<dbReference type="EMBL" id="DAAUPY010000002">
    <property type="protein sequence ID" value="HAF2261254.1"/>
    <property type="molecule type" value="Genomic_DNA"/>
</dbReference>
<comment type="caution">
    <text evidence="1">The sequence shown here is derived from an EMBL/GenBank/DDBJ whole genome shotgun (WGS) entry which is preliminary data.</text>
</comment>
<organism evidence="1">
    <name type="scientific">Salmonella enterica</name>
    <name type="common">Salmonella choleraesuis</name>
    <dbReference type="NCBI Taxonomy" id="28901"/>
    <lineage>
        <taxon>Bacteria</taxon>
        <taxon>Pseudomonadati</taxon>
        <taxon>Pseudomonadota</taxon>
        <taxon>Gammaproteobacteria</taxon>
        <taxon>Enterobacterales</taxon>
        <taxon>Enterobacteriaceae</taxon>
        <taxon>Salmonella</taxon>
    </lineage>
</organism>
<accession>A0A743V847</accession>
<evidence type="ECO:0000313" key="1">
    <source>
        <dbReference type="EMBL" id="HAF2261254.1"/>
    </source>
</evidence>
<name>A0A743V847_SALER</name>
<protein>
    <submittedName>
        <fullName evidence="1">Uncharacterized protein</fullName>
    </submittedName>
</protein>
<reference evidence="1" key="2">
    <citation type="submission" date="2020-02" db="EMBL/GenBank/DDBJ databases">
        <authorList>
            <consortium name="NCBI Pathogen Detection Project"/>
        </authorList>
    </citation>
    <scope>NUCLEOTIDE SEQUENCE</scope>
    <source>
        <strain evidence="1">MA.RM_395</strain>
    </source>
</reference>
<gene>
    <name evidence="1" type="ORF">G8N74_000883</name>
</gene>
<dbReference type="AlphaFoldDB" id="A0A743V847"/>
<reference evidence="1" key="1">
    <citation type="journal article" date="2018" name="Genome Biol.">
        <title>SKESA: strategic k-mer extension for scrupulous assemblies.</title>
        <authorList>
            <person name="Souvorov A."/>
            <person name="Agarwala R."/>
            <person name="Lipman D.J."/>
        </authorList>
    </citation>
    <scope>NUCLEOTIDE SEQUENCE</scope>
    <source>
        <strain evidence="1">MA.RM_395</strain>
    </source>
</reference>
<sequence length="442" mass="51362">MNDVIQQAMANILFNKLMECFDDLECLSGIQTTKEFRIVDELAEKLEQLLKFSNRSPCVDYELVINIWNTLYNDIAKLNNDYSLLILKLVDIYKLRMGDSFQIFGSLIKHDTKVMQKLDGEDFRKFKEYVCKGNEIVRDFRVSLLNYYSCDLTDQFLDNYHVINDDNINYTPVEIKGTSIYLDQNAVSYIVNHAKCMDQCLQAKKSNVISFVYSSYLVEDSINMNPLFLEEYLNNLLKITNHQMVGVMKNGLCFVTEPISQTIERVKKYSKLTKTFETHRFVKVIEHYHNYPELRKGREFYNEICKDPIKVFNNDGKANIPGFELIKRNFGNDELIAGLINSGKVRETTLQEKQEVIEGILDLFDFINFETESVRLDNAKKIYSSYRDNSHLIHACITDYFVTDDAKLKARGNIIYSLIGSNTKVINSKEFSQLLPKLLITV</sequence>
<proteinExistence type="predicted"/>